<comment type="subcellular location">
    <subcellularLocation>
        <location evidence="2">Membrane</location>
    </subcellularLocation>
</comment>
<dbReference type="InterPro" id="IPR003661">
    <property type="entry name" value="HisK_dim/P_dom"/>
</dbReference>
<dbReference type="SUPFAM" id="SSF47384">
    <property type="entry name" value="Homodimeric domain of signal transducing histidine kinase"/>
    <property type="match status" value="1"/>
</dbReference>
<dbReference type="EC" id="2.7.13.3" evidence="3"/>
<keyword evidence="7 12" id="KW-0418">Kinase</keyword>
<dbReference type="GO" id="GO:0005886">
    <property type="term" value="C:plasma membrane"/>
    <property type="evidence" value="ECO:0007669"/>
    <property type="project" value="TreeGrafter"/>
</dbReference>
<accession>A0A4R0YWX8</accession>
<proteinExistence type="predicted"/>
<keyword evidence="8 10" id="KW-1133">Transmembrane helix</keyword>
<evidence type="ECO:0000256" key="1">
    <source>
        <dbReference type="ARBA" id="ARBA00000085"/>
    </source>
</evidence>
<dbReference type="PROSITE" id="PS50109">
    <property type="entry name" value="HIS_KIN"/>
    <property type="match status" value="1"/>
</dbReference>
<keyword evidence="6 10" id="KW-0812">Transmembrane</keyword>
<dbReference type="AlphaFoldDB" id="A0A4R0YWX8"/>
<evidence type="ECO:0000256" key="6">
    <source>
        <dbReference type="ARBA" id="ARBA00022692"/>
    </source>
</evidence>
<dbReference type="Pfam" id="PF02518">
    <property type="entry name" value="HATPase_c"/>
    <property type="match status" value="1"/>
</dbReference>
<sequence>MVEPDGRPSLRRRLLASLLVPLMLLLVLESLVTYSGALIYSNHVHDRDLADDAMTLAQMLSQEDLGGQVAPQARFLLEYAPEGHNYFNVSSEKHGLLAGSPELRPASLTRAALDGEPQLYTTLIRRRELRAATVRIPNLHDPSDRLTVTMAETFHDRHQRAREILLLSIPAQAILIASVFFLVLYGVRVGLRQLDPLTARLANREHDLSPIGDADVPVEILPLTRTIDGLFARQRGMLALQERFIADAAHQLKTPLAGLRVHVERAQADPSKETVSDALHHILRLTQRASRTSSQLLALTRAQSPELSEVGVQCLLDLAQLVPELLGLRVHDAIAAGVDLGYEGPAGPLWIDGDRLSLQEMLDNLIDNSLRYAGRDSIVTVGVSVSSDGACLSVEDNGPGVPPAFLERLGERFFRVPGMTEEGTGLGLAIVQRIAERHRARVRYLSGASGGLRVEVVFPPARTSKALG</sequence>
<evidence type="ECO:0000256" key="10">
    <source>
        <dbReference type="SAM" id="Phobius"/>
    </source>
</evidence>
<evidence type="ECO:0000313" key="13">
    <source>
        <dbReference type="Proteomes" id="UP000291822"/>
    </source>
</evidence>
<evidence type="ECO:0000259" key="11">
    <source>
        <dbReference type="PROSITE" id="PS50109"/>
    </source>
</evidence>
<dbReference type="InterPro" id="IPR050428">
    <property type="entry name" value="TCS_sensor_his_kinase"/>
</dbReference>
<evidence type="ECO:0000256" key="2">
    <source>
        <dbReference type="ARBA" id="ARBA00004370"/>
    </source>
</evidence>
<evidence type="ECO:0000256" key="8">
    <source>
        <dbReference type="ARBA" id="ARBA00022989"/>
    </source>
</evidence>
<evidence type="ECO:0000256" key="5">
    <source>
        <dbReference type="ARBA" id="ARBA00022679"/>
    </source>
</evidence>
<keyword evidence="9 10" id="KW-0472">Membrane</keyword>
<feature type="transmembrane region" description="Helical" evidence="10">
    <location>
        <begin position="164"/>
        <end position="187"/>
    </location>
</feature>
<dbReference type="InterPro" id="IPR013727">
    <property type="entry name" value="2CSK_N"/>
</dbReference>
<dbReference type="Gene3D" id="1.10.287.130">
    <property type="match status" value="1"/>
</dbReference>
<feature type="domain" description="Histidine kinase" evidence="11">
    <location>
        <begin position="247"/>
        <end position="462"/>
    </location>
</feature>
<evidence type="ECO:0000313" key="12">
    <source>
        <dbReference type="EMBL" id="TCI11438.1"/>
    </source>
</evidence>
<feature type="transmembrane region" description="Helical" evidence="10">
    <location>
        <begin position="14"/>
        <end position="40"/>
    </location>
</feature>
<comment type="catalytic activity">
    <reaction evidence="1">
        <text>ATP + protein L-histidine = ADP + protein N-phospho-L-histidine.</text>
        <dbReference type="EC" id="2.7.13.3"/>
    </reaction>
</comment>
<dbReference type="Pfam" id="PF00512">
    <property type="entry name" value="HisKA"/>
    <property type="match status" value="1"/>
</dbReference>
<evidence type="ECO:0000256" key="9">
    <source>
        <dbReference type="ARBA" id="ARBA00023136"/>
    </source>
</evidence>
<keyword evidence="13" id="KW-1185">Reference proteome</keyword>
<dbReference type="PANTHER" id="PTHR45436:SF1">
    <property type="entry name" value="SENSOR PROTEIN QSEC"/>
    <property type="match status" value="1"/>
</dbReference>
<dbReference type="GO" id="GO:0000155">
    <property type="term" value="F:phosphorelay sensor kinase activity"/>
    <property type="evidence" value="ECO:0007669"/>
    <property type="project" value="InterPro"/>
</dbReference>
<protein>
    <recommendedName>
        <fullName evidence="3">histidine kinase</fullName>
        <ecNumber evidence="3">2.7.13.3</ecNumber>
    </recommendedName>
</protein>
<dbReference type="InterPro" id="IPR036097">
    <property type="entry name" value="HisK_dim/P_sf"/>
</dbReference>
<name>A0A4R0YWX8_9GAMM</name>
<keyword evidence="4" id="KW-0597">Phosphoprotein</keyword>
<dbReference type="SUPFAM" id="SSF55874">
    <property type="entry name" value="ATPase domain of HSP90 chaperone/DNA topoisomerase II/histidine kinase"/>
    <property type="match status" value="1"/>
</dbReference>
<comment type="caution">
    <text evidence="12">The sequence shown here is derived from an EMBL/GenBank/DDBJ whole genome shotgun (WGS) entry which is preliminary data.</text>
</comment>
<dbReference type="InterPro" id="IPR003594">
    <property type="entry name" value="HATPase_dom"/>
</dbReference>
<dbReference type="Proteomes" id="UP000291822">
    <property type="component" value="Unassembled WGS sequence"/>
</dbReference>
<evidence type="ECO:0000256" key="3">
    <source>
        <dbReference type="ARBA" id="ARBA00012438"/>
    </source>
</evidence>
<evidence type="ECO:0000256" key="7">
    <source>
        <dbReference type="ARBA" id="ARBA00022777"/>
    </source>
</evidence>
<dbReference type="SMART" id="SM00388">
    <property type="entry name" value="HisKA"/>
    <property type="match status" value="1"/>
</dbReference>
<dbReference type="InterPro" id="IPR005467">
    <property type="entry name" value="His_kinase_dom"/>
</dbReference>
<dbReference type="RefSeq" id="WP_131410445.1">
    <property type="nucleotide sequence ID" value="NZ_SJTG01000002.1"/>
</dbReference>
<dbReference type="InterPro" id="IPR004358">
    <property type="entry name" value="Sig_transdc_His_kin-like_C"/>
</dbReference>
<organism evidence="12 13">
    <name type="scientific">Dyella soli</name>
    <dbReference type="NCBI Taxonomy" id="522319"/>
    <lineage>
        <taxon>Bacteria</taxon>
        <taxon>Pseudomonadati</taxon>
        <taxon>Pseudomonadota</taxon>
        <taxon>Gammaproteobacteria</taxon>
        <taxon>Lysobacterales</taxon>
        <taxon>Rhodanobacteraceae</taxon>
        <taxon>Dyella</taxon>
    </lineage>
</organism>
<gene>
    <name evidence="12" type="ORF">EZM97_18640</name>
</gene>
<keyword evidence="5" id="KW-0808">Transferase</keyword>
<dbReference type="EMBL" id="SJTG01000002">
    <property type="protein sequence ID" value="TCI11438.1"/>
    <property type="molecule type" value="Genomic_DNA"/>
</dbReference>
<reference evidence="12 13" key="1">
    <citation type="submission" date="2019-02" db="EMBL/GenBank/DDBJ databases">
        <title>Dyella amyloliquefaciens sp. nov., isolated from forest soil.</title>
        <authorList>
            <person name="Gao Z.-H."/>
            <person name="Qiu L.-H."/>
        </authorList>
    </citation>
    <scope>NUCLEOTIDE SEQUENCE [LARGE SCALE GENOMIC DNA]</scope>
    <source>
        <strain evidence="12 13">KACC 12747</strain>
    </source>
</reference>
<dbReference type="CDD" id="cd00082">
    <property type="entry name" value="HisKA"/>
    <property type="match status" value="1"/>
</dbReference>
<dbReference type="PANTHER" id="PTHR45436">
    <property type="entry name" value="SENSOR HISTIDINE KINASE YKOH"/>
    <property type="match status" value="1"/>
</dbReference>
<dbReference type="Gene3D" id="3.30.565.10">
    <property type="entry name" value="Histidine kinase-like ATPase, C-terminal domain"/>
    <property type="match status" value="1"/>
</dbReference>
<dbReference type="InterPro" id="IPR036890">
    <property type="entry name" value="HATPase_C_sf"/>
</dbReference>
<dbReference type="SMART" id="SM00387">
    <property type="entry name" value="HATPase_c"/>
    <property type="match status" value="1"/>
</dbReference>
<dbReference type="Pfam" id="PF08521">
    <property type="entry name" value="2CSK_N"/>
    <property type="match status" value="1"/>
</dbReference>
<dbReference type="PRINTS" id="PR00344">
    <property type="entry name" value="BCTRLSENSOR"/>
</dbReference>
<evidence type="ECO:0000256" key="4">
    <source>
        <dbReference type="ARBA" id="ARBA00022553"/>
    </source>
</evidence>